<dbReference type="PROSITE" id="PS51257">
    <property type="entry name" value="PROKAR_LIPOPROTEIN"/>
    <property type="match status" value="1"/>
</dbReference>
<name>A0ABS6Y1E5_9FLAO</name>
<feature type="chain" id="PRO_5045032195" description="YbbD head domain-containing protein" evidence="1">
    <location>
        <begin position="20"/>
        <end position="148"/>
    </location>
</feature>
<proteinExistence type="predicted"/>
<dbReference type="EMBL" id="JAHWYN010000037">
    <property type="protein sequence ID" value="MBW4362755.1"/>
    <property type="molecule type" value="Genomic_DNA"/>
</dbReference>
<evidence type="ECO:0000313" key="3">
    <source>
        <dbReference type="EMBL" id="MBW4362753.1"/>
    </source>
</evidence>
<dbReference type="Pfam" id="PF26610">
    <property type="entry name" value="YbbD_head"/>
    <property type="match status" value="1"/>
</dbReference>
<gene>
    <name evidence="3" type="ORF">KZH69_19915</name>
    <name evidence="4" type="ORF">KZH69_19925</name>
</gene>
<feature type="signal peptide" evidence="1">
    <location>
        <begin position="1"/>
        <end position="19"/>
    </location>
</feature>
<evidence type="ECO:0000259" key="2">
    <source>
        <dbReference type="Pfam" id="PF26610"/>
    </source>
</evidence>
<dbReference type="RefSeq" id="WP_219319225.1">
    <property type="nucleotide sequence ID" value="NZ_JAHWYN010000037.1"/>
</dbReference>
<feature type="domain" description="YbbD head" evidence="2">
    <location>
        <begin position="18"/>
        <end position="68"/>
    </location>
</feature>
<reference evidence="3 5" key="1">
    <citation type="submission" date="2021-07" db="EMBL/GenBank/DDBJ databases">
        <title>Flavobacterium sp. nov. isolated from sediment on the Taihu Lake.</title>
        <authorList>
            <person name="Qu J.-H."/>
        </authorList>
    </citation>
    <scope>NUCLEOTIDE SEQUENCE [LARGE SCALE GENOMIC DNA]</scope>
    <source>
        <strain evidence="3 5">NAS39</strain>
    </source>
</reference>
<sequence>MKKYFLTLIFLTLISCSEAYDQNYDSYAEFSKANQRNKGWFPEIIFPDATNLKNRSYLSSHTVFGSFNYTNHKKYDSIFLVGEKVDKKSLRRKLLAIEKLRPNWIENTNSIKFDSLELVKFEHFYLAKNNSKSKILYWNIGEKNINGL</sequence>
<organism evidence="3 5">
    <name type="scientific">Flavobacterium taihuense</name>
    <dbReference type="NCBI Taxonomy" id="2857508"/>
    <lineage>
        <taxon>Bacteria</taxon>
        <taxon>Pseudomonadati</taxon>
        <taxon>Bacteroidota</taxon>
        <taxon>Flavobacteriia</taxon>
        <taxon>Flavobacteriales</taxon>
        <taxon>Flavobacteriaceae</taxon>
        <taxon>Flavobacterium</taxon>
    </lineage>
</organism>
<keyword evidence="1" id="KW-0732">Signal</keyword>
<accession>A0ABS6Y1E5</accession>
<evidence type="ECO:0000256" key="1">
    <source>
        <dbReference type="SAM" id="SignalP"/>
    </source>
</evidence>
<dbReference type="EMBL" id="JAHWYN010000037">
    <property type="protein sequence ID" value="MBW4362753.1"/>
    <property type="molecule type" value="Genomic_DNA"/>
</dbReference>
<dbReference type="Proteomes" id="UP000812031">
    <property type="component" value="Unassembled WGS sequence"/>
</dbReference>
<keyword evidence="5" id="KW-1185">Reference proteome</keyword>
<protein>
    <recommendedName>
        <fullName evidence="2">YbbD head domain-containing protein</fullName>
    </recommendedName>
</protein>
<evidence type="ECO:0000313" key="5">
    <source>
        <dbReference type="Proteomes" id="UP000812031"/>
    </source>
</evidence>
<dbReference type="InterPro" id="IPR058827">
    <property type="entry name" value="YbbD_head"/>
</dbReference>
<comment type="caution">
    <text evidence="3">The sequence shown here is derived from an EMBL/GenBank/DDBJ whole genome shotgun (WGS) entry which is preliminary data.</text>
</comment>
<evidence type="ECO:0000313" key="4">
    <source>
        <dbReference type="EMBL" id="MBW4362755.1"/>
    </source>
</evidence>